<dbReference type="SUPFAM" id="SSF56266">
    <property type="entry name" value="DmpA/ArgJ-like"/>
    <property type="match status" value="1"/>
</dbReference>
<gene>
    <name evidence="9" type="primary">argJ</name>
    <name evidence="10" type="ORF">SAMN02745130_00197</name>
</gene>
<comment type="catalytic activity">
    <reaction evidence="9">
        <text>L-glutamate + acetyl-CoA = N-acetyl-L-glutamate + CoA + H(+)</text>
        <dbReference type="Rhea" id="RHEA:24292"/>
        <dbReference type="ChEBI" id="CHEBI:15378"/>
        <dbReference type="ChEBI" id="CHEBI:29985"/>
        <dbReference type="ChEBI" id="CHEBI:44337"/>
        <dbReference type="ChEBI" id="CHEBI:57287"/>
        <dbReference type="ChEBI" id="CHEBI:57288"/>
        <dbReference type="EC" id="2.3.1.1"/>
    </reaction>
</comment>
<evidence type="ECO:0000256" key="4">
    <source>
        <dbReference type="ARBA" id="ARBA00022605"/>
    </source>
</evidence>
<dbReference type="CDD" id="cd02152">
    <property type="entry name" value="OAT"/>
    <property type="match status" value="1"/>
</dbReference>
<proteinExistence type="inferred from homology"/>
<dbReference type="EMBL" id="FUYB01000001">
    <property type="protein sequence ID" value="SKA68090.1"/>
    <property type="molecule type" value="Genomic_DNA"/>
</dbReference>
<comment type="pathway">
    <text evidence="9">Amino-acid biosynthesis; L-arginine biosynthesis; N(2)-acetyl-L-ornithine from L-glutamate: step 1/4.</text>
</comment>
<evidence type="ECO:0000256" key="7">
    <source>
        <dbReference type="ARBA" id="ARBA00023315"/>
    </source>
</evidence>
<feature type="binding site" evidence="9">
    <location>
        <position position="190"/>
    </location>
    <ligand>
        <name>substrate</name>
    </ligand>
</feature>
<dbReference type="Pfam" id="PF01960">
    <property type="entry name" value="ArgJ"/>
    <property type="match status" value="1"/>
</dbReference>
<evidence type="ECO:0000256" key="6">
    <source>
        <dbReference type="ARBA" id="ARBA00022813"/>
    </source>
</evidence>
<dbReference type="GO" id="GO:0004358">
    <property type="term" value="F:L-glutamate N-acetyltransferase activity, acting on acetyl-L-ornithine as donor"/>
    <property type="evidence" value="ECO:0007669"/>
    <property type="project" value="UniProtKB-UniRule"/>
</dbReference>
<accession>A0A1T4VSY1</accession>
<feature type="site" description="Involved in the stabilization of negative charge on the oxyanion by the formation of the oxyanion hole" evidence="9">
    <location>
        <position position="117"/>
    </location>
</feature>
<feature type="binding site" evidence="9">
    <location>
        <position position="153"/>
    </location>
    <ligand>
        <name>substrate</name>
    </ligand>
</feature>
<feature type="binding site" evidence="9">
    <location>
        <position position="179"/>
    </location>
    <ligand>
        <name>substrate</name>
    </ligand>
</feature>
<comment type="similarity">
    <text evidence="1 9">Belongs to the ArgJ family.</text>
</comment>
<keyword evidence="3 9" id="KW-0055">Arginine biosynthesis</keyword>
<dbReference type="FunFam" id="3.10.20.340:FF:000001">
    <property type="entry name" value="Arginine biosynthesis bifunctional protein ArgJ, chloroplastic"/>
    <property type="match status" value="1"/>
</dbReference>
<keyword evidence="6 9" id="KW-0068">Autocatalytic cleavage</keyword>
<dbReference type="GO" id="GO:0004042">
    <property type="term" value="F:L-glutamate N-acetyltransferase activity"/>
    <property type="evidence" value="ECO:0007669"/>
    <property type="project" value="UniProtKB-UniRule"/>
</dbReference>
<sequence>MAVNLTFNEDLLPIAGVRLATLNAGIRYKGRDDLLLLELAEGSSCAAVFTRNAFCAAPVIVSRENLAKAKPRYLLVNAGNANAGTGEQGLAAAKACCMALATAGACAPEQILPFSTGVIGQPLPVEKIVAALPSALASLKEDHWLAAAKAIMTTDTVGKAMSKQIEIGGQQVTMTGIAKGAGMIHPNMATMLSYVAMDAQVEANLLQTILSEVVEETYNCITIDGDTSTNDSLVLAATGRSGVVIDASNRAIFQQAVQDLCMYLAQAIVRDGEGATKFISVSVEGAKDRTEARVVGNTVALSPLVKTAMFASDPNWGRILAAVGRSPIDALDVNAVTLWLGDTLLIEKGQPAPSYREELGQLEMKRDEITVRIHLGRGSASATTWTCDFSYDYVKINAEYRS</sequence>
<dbReference type="NCBIfam" id="NF003802">
    <property type="entry name" value="PRK05388.1"/>
    <property type="match status" value="1"/>
</dbReference>
<comment type="subcellular location">
    <subcellularLocation>
        <location evidence="9">Cytoplasm</location>
    </subcellularLocation>
</comment>
<evidence type="ECO:0000256" key="1">
    <source>
        <dbReference type="ARBA" id="ARBA00006774"/>
    </source>
</evidence>
<feature type="active site" description="Nucleophile" evidence="9">
    <location>
        <position position="190"/>
    </location>
</feature>
<comment type="pathway">
    <text evidence="9">Amino-acid biosynthesis; L-arginine biosynthesis; L-ornithine and N-acetyl-L-glutamate from L-glutamate and N(2)-acetyl-L-ornithine (cyclic): step 1/1.</text>
</comment>
<comment type="function">
    <text evidence="9">Catalyzes two activities which are involved in the cyclic version of arginine biosynthesis: the synthesis of N-acetylglutamate from glutamate and acetyl-CoA as the acetyl donor, and of ornithine by transacetylation between N(2)-acetylornithine and glutamate.</text>
</comment>
<evidence type="ECO:0000313" key="11">
    <source>
        <dbReference type="Proteomes" id="UP000190460"/>
    </source>
</evidence>
<dbReference type="GO" id="GO:0006592">
    <property type="term" value="P:ornithine biosynthetic process"/>
    <property type="evidence" value="ECO:0007669"/>
    <property type="project" value="TreeGrafter"/>
</dbReference>
<dbReference type="GO" id="GO:0006526">
    <property type="term" value="P:L-arginine biosynthetic process"/>
    <property type="evidence" value="ECO:0007669"/>
    <property type="project" value="UniProtKB-UniRule"/>
</dbReference>
<dbReference type="PANTHER" id="PTHR23100:SF0">
    <property type="entry name" value="ARGININE BIOSYNTHESIS BIFUNCTIONAL PROTEIN ARGJ, MITOCHONDRIAL"/>
    <property type="match status" value="1"/>
</dbReference>
<evidence type="ECO:0000256" key="9">
    <source>
        <dbReference type="HAMAP-Rule" id="MF_01106"/>
    </source>
</evidence>
<keyword evidence="7 9" id="KW-0012">Acyltransferase</keyword>
<keyword evidence="4 9" id="KW-0028">Amino-acid biosynthesis</keyword>
<keyword evidence="5 9" id="KW-0808">Transferase</keyword>
<dbReference type="RefSeq" id="WP_078920704.1">
    <property type="nucleotide sequence ID" value="NZ_FUYB01000001.1"/>
</dbReference>
<dbReference type="STRING" id="92487.SAMN02745130_00197"/>
<dbReference type="InterPro" id="IPR016117">
    <property type="entry name" value="ArgJ-like_dom_sf"/>
</dbReference>
<evidence type="ECO:0000313" key="10">
    <source>
        <dbReference type="EMBL" id="SKA68090.1"/>
    </source>
</evidence>
<dbReference type="FunFam" id="3.60.70.12:FF:000001">
    <property type="entry name" value="Arginine biosynthesis bifunctional protein ArgJ, chloroplastic"/>
    <property type="match status" value="1"/>
</dbReference>
<dbReference type="EC" id="2.3.1.1" evidence="9"/>
<dbReference type="InterPro" id="IPR002813">
    <property type="entry name" value="Arg_biosynth_ArgJ"/>
</dbReference>
<feature type="site" description="Involved in the stabilization of negative charge on the oxyanion by the formation of the oxyanion hole" evidence="9">
    <location>
        <position position="116"/>
    </location>
</feature>
<comment type="subunit">
    <text evidence="2 9">Heterotetramer of two alpha and two beta chains.</text>
</comment>
<evidence type="ECO:0000256" key="8">
    <source>
        <dbReference type="ARBA" id="ARBA00049439"/>
    </source>
</evidence>
<name>A0A1T4VSY1_9GAMM</name>
<feature type="binding site" evidence="9">
    <location>
        <position position="273"/>
    </location>
    <ligand>
        <name>substrate</name>
    </ligand>
</feature>
<feature type="binding site" evidence="9">
    <location>
        <position position="402"/>
    </location>
    <ligand>
        <name>substrate</name>
    </ligand>
</feature>
<dbReference type="Gene3D" id="3.60.70.12">
    <property type="entry name" value="L-amino peptidase D-ALA esterase/amidase"/>
    <property type="match status" value="1"/>
</dbReference>
<dbReference type="Proteomes" id="UP000190460">
    <property type="component" value="Unassembled WGS sequence"/>
</dbReference>
<dbReference type="NCBIfam" id="TIGR00120">
    <property type="entry name" value="ArgJ"/>
    <property type="match status" value="1"/>
</dbReference>
<dbReference type="HAMAP" id="MF_01106">
    <property type="entry name" value="ArgJ"/>
    <property type="match status" value="1"/>
</dbReference>
<dbReference type="UniPathway" id="UPA00068">
    <property type="reaction ID" value="UER00106"/>
</dbReference>
<keyword evidence="9" id="KW-0511">Multifunctional enzyme</keyword>
<feature type="chain" id="PRO_5023499275" description="Arginine biosynthesis bifunctional protein ArgJ beta chain" evidence="9">
    <location>
        <begin position="190"/>
        <end position="402"/>
    </location>
</feature>
<dbReference type="Gene3D" id="3.10.20.340">
    <property type="entry name" value="ArgJ beta chain, C-terminal domain"/>
    <property type="match status" value="1"/>
</dbReference>
<evidence type="ECO:0000256" key="5">
    <source>
        <dbReference type="ARBA" id="ARBA00022679"/>
    </source>
</evidence>
<keyword evidence="9" id="KW-0963">Cytoplasm</keyword>
<reference evidence="10 11" key="1">
    <citation type="submission" date="2017-02" db="EMBL/GenBank/DDBJ databases">
        <authorList>
            <person name="Peterson S.W."/>
        </authorList>
    </citation>
    <scope>NUCLEOTIDE SEQUENCE [LARGE SCALE GENOMIC DNA]</scope>
    <source>
        <strain evidence="10 11">ATCC 49788</strain>
    </source>
</reference>
<evidence type="ECO:0000256" key="2">
    <source>
        <dbReference type="ARBA" id="ARBA00011475"/>
    </source>
</evidence>
<feature type="chain" id="PRO_5023499274" description="Arginine biosynthesis bifunctional protein ArgJ alpha chain" evidence="9">
    <location>
        <begin position="1"/>
        <end position="189"/>
    </location>
</feature>
<feature type="site" description="Cleavage; by autolysis" evidence="9">
    <location>
        <begin position="189"/>
        <end position="190"/>
    </location>
</feature>
<evidence type="ECO:0000256" key="3">
    <source>
        <dbReference type="ARBA" id="ARBA00022571"/>
    </source>
</evidence>
<protein>
    <recommendedName>
        <fullName evidence="9">Arginine biosynthesis bifunctional protein ArgJ</fullName>
    </recommendedName>
    <domain>
        <recommendedName>
            <fullName evidence="9">Glutamate N-acetyltransferase</fullName>
            <ecNumber evidence="9">2.3.1.35</ecNumber>
        </recommendedName>
        <alternativeName>
            <fullName evidence="9">Ornithine acetyltransferase</fullName>
            <shortName evidence="9">OATase</shortName>
        </alternativeName>
        <alternativeName>
            <fullName evidence="9">Ornithine transacetylase</fullName>
        </alternativeName>
    </domain>
    <domain>
        <recommendedName>
            <fullName evidence="9">Amino-acid acetyltransferase</fullName>
            <ecNumber evidence="9">2.3.1.1</ecNumber>
        </recommendedName>
        <alternativeName>
            <fullName evidence="9">N-acetylglutamate synthase</fullName>
            <shortName evidence="9">AGSase</shortName>
        </alternativeName>
    </domain>
    <component>
        <recommendedName>
            <fullName evidence="9">Arginine biosynthesis bifunctional protein ArgJ alpha chain</fullName>
        </recommendedName>
    </component>
    <component>
        <recommendedName>
            <fullName evidence="9">Arginine biosynthesis bifunctional protein ArgJ beta chain</fullName>
        </recommendedName>
    </component>
</protein>
<dbReference type="InterPro" id="IPR042195">
    <property type="entry name" value="ArgJ_beta_C"/>
</dbReference>
<comment type="catalytic activity">
    <reaction evidence="8 9">
        <text>N(2)-acetyl-L-ornithine + L-glutamate = N-acetyl-L-glutamate + L-ornithine</text>
        <dbReference type="Rhea" id="RHEA:15349"/>
        <dbReference type="ChEBI" id="CHEBI:29985"/>
        <dbReference type="ChEBI" id="CHEBI:44337"/>
        <dbReference type="ChEBI" id="CHEBI:46911"/>
        <dbReference type="ChEBI" id="CHEBI:57805"/>
        <dbReference type="EC" id="2.3.1.35"/>
    </reaction>
</comment>
<dbReference type="OrthoDB" id="9804242at2"/>
<dbReference type="PANTHER" id="PTHR23100">
    <property type="entry name" value="ARGININE BIOSYNTHESIS BIFUNCTIONAL PROTEIN ARGJ"/>
    <property type="match status" value="1"/>
</dbReference>
<dbReference type="AlphaFoldDB" id="A0A1T4VSY1"/>
<feature type="binding site" evidence="9">
    <location>
        <position position="397"/>
    </location>
    <ligand>
        <name>substrate</name>
    </ligand>
</feature>
<keyword evidence="11" id="KW-1185">Reference proteome</keyword>
<dbReference type="GO" id="GO:0005737">
    <property type="term" value="C:cytoplasm"/>
    <property type="evidence" value="ECO:0007669"/>
    <property type="project" value="UniProtKB-SubCell"/>
</dbReference>
<organism evidence="10 11">
    <name type="scientific">Thiothrix eikelboomii</name>
    <dbReference type="NCBI Taxonomy" id="92487"/>
    <lineage>
        <taxon>Bacteria</taxon>
        <taxon>Pseudomonadati</taxon>
        <taxon>Pseudomonadota</taxon>
        <taxon>Gammaproteobacteria</taxon>
        <taxon>Thiotrichales</taxon>
        <taxon>Thiotrichaceae</taxon>
        <taxon>Thiothrix</taxon>
    </lineage>
</organism>
<dbReference type="EC" id="2.3.1.35" evidence="9"/>